<feature type="compositionally biased region" description="Polar residues" evidence="1">
    <location>
        <begin position="315"/>
        <end position="324"/>
    </location>
</feature>
<reference evidence="3 4" key="2">
    <citation type="submission" date="2024-07" db="EMBL/GenBank/DDBJ databases">
        <authorList>
            <person name="Akdeniz Z."/>
        </authorList>
    </citation>
    <scope>NUCLEOTIDE SEQUENCE [LARGE SCALE GENOMIC DNA]</scope>
</reference>
<feature type="region of interest" description="Disordered" evidence="1">
    <location>
        <begin position="315"/>
        <end position="339"/>
    </location>
</feature>
<dbReference type="EMBL" id="CAXDID020000116">
    <property type="protein sequence ID" value="CAL6030506.1"/>
    <property type="molecule type" value="Genomic_DNA"/>
</dbReference>
<evidence type="ECO:0000313" key="2">
    <source>
        <dbReference type="EMBL" id="CAI9931020.1"/>
    </source>
</evidence>
<sequence>MSTTANDLIMSGHHSSMYKTQCSKQFRNPYVNVSNKKQLIMSDLSSLKNLDLLKQIYDDVNMDVQKSKVIHPEIENMRDSSRVFDMVSRLQRTEIPIKQSSPNRLRSTREQPNSPYREAELSDPEVRELEIEVVPEPLPSTGRSKTPTIDYQKQLELAMQHQQKHNANTSCLEEDAVLKQLFSDIQSKRLRRAQPQADVENDENDEDNLHSPKLSNQSNNSMSSSHSTVVSKNASIYSKASTKFEKMREIEKNRLHQLKALSELQKQSRMERTKLSAAQQAEYDRILEKVKKEKTFISQKEKDELFIKNQMQKLQKQTQSTNKMRSSSRSGVRSTRTHQKPVKTGDYVYEFLDTLLNDEKIIAITKVSTGQRVYRKVPRLQFEELMKNENVSGTVIGQNFIGKMI</sequence>
<comment type="caution">
    <text evidence="2">The sequence shown here is derived from an EMBL/GenBank/DDBJ whole genome shotgun (WGS) entry which is preliminary data.</text>
</comment>
<feature type="region of interest" description="Disordered" evidence="1">
    <location>
        <begin position="189"/>
        <end position="232"/>
    </location>
</feature>
<organism evidence="2">
    <name type="scientific">Hexamita inflata</name>
    <dbReference type="NCBI Taxonomy" id="28002"/>
    <lineage>
        <taxon>Eukaryota</taxon>
        <taxon>Metamonada</taxon>
        <taxon>Diplomonadida</taxon>
        <taxon>Hexamitidae</taxon>
        <taxon>Hexamitinae</taxon>
        <taxon>Hexamita</taxon>
    </lineage>
</organism>
<protein>
    <submittedName>
        <fullName evidence="2">Uncharacterized protein</fullName>
    </submittedName>
</protein>
<dbReference type="Proteomes" id="UP001642409">
    <property type="component" value="Unassembled WGS sequence"/>
</dbReference>
<proteinExistence type="predicted"/>
<keyword evidence="4" id="KW-1185">Reference proteome</keyword>
<dbReference type="EMBL" id="CATOUU010000471">
    <property type="protein sequence ID" value="CAI9931020.1"/>
    <property type="molecule type" value="Genomic_DNA"/>
</dbReference>
<feature type="compositionally biased region" description="Polar residues" evidence="1">
    <location>
        <begin position="98"/>
        <end position="114"/>
    </location>
</feature>
<evidence type="ECO:0000313" key="4">
    <source>
        <dbReference type="Proteomes" id="UP001642409"/>
    </source>
</evidence>
<feature type="compositionally biased region" description="Low complexity" evidence="1">
    <location>
        <begin position="215"/>
        <end position="232"/>
    </location>
</feature>
<feature type="region of interest" description="Disordered" evidence="1">
    <location>
        <begin position="96"/>
        <end position="124"/>
    </location>
</feature>
<dbReference type="AlphaFoldDB" id="A0AA86P437"/>
<reference evidence="2" key="1">
    <citation type="submission" date="2023-06" db="EMBL/GenBank/DDBJ databases">
        <authorList>
            <person name="Kurt Z."/>
        </authorList>
    </citation>
    <scope>NUCLEOTIDE SEQUENCE</scope>
</reference>
<evidence type="ECO:0000313" key="3">
    <source>
        <dbReference type="EMBL" id="CAL6030506.1"/>
    </source>
</evidence>
<evidence type="ECO:0000256" key="1">
    <source>
        <dbReference type="SAM" id="MobiDB-lite"/>
    </source>
</evidence>
<name>A0AA86P437_9EUKA</name>
<feature type="compositionally biased region" description="Low complexity" evidence="1">
    <location>
        <begin position="325"/>
        <end position="334"/>
    </location>
</feature>
<accession>A0AA86P437</accession>
<gene>
    <name evidence="2" type="ORF">HINF_LOCUS18665</name>
    <name evidence="3" type="ORF">HINF_LOCUS33383</name>
</gene>